<accession>A0A2P2LSH6</accession>
<reference evidence="1" key="1">
    <citation type="submission" date="2018-02" db="EMBL/GenBank/DDBJ databases">
        <title>Rhizophora mucronata_Transcriptome.</title>
        <authorList>
            <person name="Meera S.P."/>
            <person name="Sreeshan A."/>
            <person name="Augustine A."/>
        </authorList>
    </citation>
    <scope>NUCLEOTIDE SEQUENCE</scope>
    <source>
        <tissue evidence="1">Leaf</tissue>
    </source>
</reference>
<proteinExistence type="predicted"/>
<evidence type="ECO:0000313" key="1">
    <source>
        <dbReference type="EMBL" id="MBX20883.1"/>
    </source>
</evidence>
<dbReference type="AlphaFoldDB" id="A0A2P2LSH6"/>
<name>A0A2P2LSH6_RHIMU</name>
<dbReference type="EMBL" id="GGEC01040399">
    <property type="protein sequence ID" value="MBX20883.1"/>
    <property type="molecule type" value="Transcribed_RNA"/>
</dbReference>
<organism evidence="1">
    <name type="scientific">Rhizophora mucronata</name>
    <name type="common">Asiatic mangrove</name>
    <dbReference type="NCBI Taxonomy" id="61149"/>
    <lineage>
        <taxon>Eukaryota</taxon>
        <taxon>Viridiplantae</taxon>
        <taxon>Streptophyta</taxon>
        <taxon>Embryophyta</taxon>
        <taxon>Tracheophyta</taxon>
        <taxon>Spermatophyta</taxon>
        <taxon>Magnoliopsida</taxon>
        <taxon>eudicotyledons</taxon>
        <taxon>Gunneridae</taxon>
        <taxon>Pentapetalae</taxon>
        <taxon>rosids</taxon>
        <taxon>fabids</taxon>
        <taxon>Malpighiales</taxon>
        <taxon>Rhizophoraceae</taxon>
        <taxon>Rhizophora</taxon>
    </lineage>
</organism>
<sequence length="25" mass="3130">MNSFLNFLWCRLMLVTDIFLKMFFV</sequence>
<protein>
    <submittedName>
        <fullName evidence="1">Uncharacterized protein</fullName>
    </submittedName>
</protein>